<evidence type="ECO:0000313" key="3">
    <source>
        <dbReference type="Proteomes" id="UP001201980"/>
    </source>
</evidence>
<evidence type="ECO:0000313" key="2">
    <source>
        <dbReference type="EMBL" id="KAJ2904503.1"/>
    </source>
</evidence>
<evidence type="ECO:0000256" key="1">
    <source>
        <dbReference type="SAM" id="MobiDB-lite"/>
    </source>
</evidence>
<comment type="caution">
    <text evidence="2">The sequence shown here is derived from an EMBL/GenBank/DDBJ whole genome shotgun (WGS) entry which is preliminary data.</text>
</comment>
<gene>
    <name evidence="2" type="ORF">MKZ38_007946</name>
</gene>
<sequence>MASRFLCAWTRGAGSDKSEPVGGARATETGRRVWCQAMEVEPPSGITYLLRSLRPRVWINPSHVPCDKHVSARKTSGLGTDGTIARVYPVLEDLSPDQTTGLVTGCPLDPRGREEAKIQTLIAKRTPKVPQLTAAGGPPIPGFDSGDLVSW</sequence>
<dbReference type="AlphaFoldDB" id="A0AAD5RUP4"/>
<accession>A0AAD5RUP4</accession>
<organism evidence="2 3">
    <name type="scientific">Zalerion maritima</name>
    <dbReference type="NCBI Taxonomy" id="339359"/>
    <lineage>
        <taxon>Eukaryota</taxon>
        <taxon>Fungi</taxon>
        <taxon>Dikarya</taxon>
        <taxon>Ascomycota</taxon>
        <taxon>Pezizomycotina</taxon>
        <taxon>Sordariomycetes</taxon>
        <taxon>Lulworthiomycetidae</taxon>
        <taxon>Lulworthiales</taxon>
        <taxon>Lulworthiaceae</taxon>
        <taxon>Zalerion</taxon>
    </lineage>
</organism>
<protein>
    <submittedName>
        <fullName evidence="2">Uncharacterized protein</fullName>
    </submittedName>
</protein>
<feature type="region of interest" description="Disordered" evidence="1">
    <location>
        <begin position="130"/>
        <end position="151"/>
    </location>
</feature>
<dbReference type="EMBL" id="JAKWBI020000052">
    <property type="protein sequence ID" value="KAJ2904503.1"/>
    <property type="molecule type" value="Genomic_DNA"/>
</dbReference>
<keyword evidence="3" id="KW-1185">Reference proteome</keyword>
<name>A0AAD5RUP4_9PEZI</name>
<reference evidence="2" key="1">
    <citation type="submission" date="2022-07" db="EMBL/GenBank/DDBJ databases">
        <title>Draft genome sequence of Zalerion maritima ATCC 34329, a (micro)plastics degrading marine fungus.</title>
        <authorList>
            <person name="Paco A."/>
            <person name="Goncalves M.F.M."/>
            <person name="Rocha-Santos T.A.P."/>
            <person name="Alves A."/>
        </authorList>
    </citation>
    <scope>NUCLEOTIDE SEQUENCE</scope>
    <source>
        <strain evidence="2">ATCC 34329</strain>
    </source>
</reference>
<dbReference type="Proteomes" id="UP001201980">
    <property type="component" value="Unassembled WGS sequence"/>
</dbReference>
<proteinExistence type="predicted"/>